<dbReference type="EMBL" id="BKAJ01000012">
    <property type="protein sequence ID" value="GEP53597.1"/>
    <property type="molecule type" value="Genomic_DNA"/>
</dbReference>
<evidence type="ECO:0000256" key="5">
    <source>
        <dbReference type="ARBA" id="ARBA00022842"/>
    </source>
</evidence>
<keyword evidence="3" id="KW-0547">Nucleotide-binding</keyword>
<gene>
    <name evidence="7" type="ORF">RSO01_07630</name>
</gene>
<feature type="domain" description="Glutathionylspermidine synthase pre-ATP-grasp-like" evidence="6">
    <location>
        <begin position="12"/>
        <end position="375"/>
    </location>
</feature>
<dbReference type="RefSeq" id="WP_147146380.1">
    <property type="nucleotide sequence ID" value="NZ_BKAJ01000012.1"/>
</dbReference>
<dbReference type="InterPro" id="IPR005494">
    <property type="entry name" value="GSPS_pre-ATP-grasp-like_dom"/>
</dbReference>
<reference evidence="7 8" key="1">
    <citation type="submission" date="2019-07" db="EMBL/GenBank/DDBJ databases">
        <title>Whole genome shotgun sequence of Reyranella soli NBRC 108950.</title>
        <authorList>
            <person name="Hosoyama A."/>
            <person name="Uohara A."/>
            <person name="Ohji S."/>
            <person name="Ichikawa N."/>
        </authorList>
    </citation>
    <scope>NUCLEOTIDE SEQUENCE [LARGE SCALE GENOMIC DNA]</scope>
    <source>
        <strain evidence="7 8">NBRC 108950</strain>
    </source>
</reference>
<keyword evidence="2" id="KW-0479">Metal-binding</keyword>
<organism evidence="7 8">
    <name type="scientific">Reyranella soli</name>
    <dbReference type="NCBI Taxonomy" id="1230389"/>
    <lineage>
        <taxon>Bacteria</taxon>
        <taxon>Pseudomonadati</taxon>
        <taxon>Pseudomonadota</taxon>
        <taxon>Alphaproteobacteria</taxon>
        <taxon>Hyphomicrobiales</taxon>
        <taxon>Reyranellaceae</taxon>
        <taxon>Reyranella</taxon>
    </lineage>
</organism>
<dbReference type="GO" id="GO:0005524">
    <property type="term" value="F:ATP binding"/>
    <property type="evidence" value="ECO:0007669"/>
    <property type="project" value="UniProtKB-KW"/>
</dbReference>
<evidence type="ECO:0000256" key="2">
    <source>
        <dbReference type="ARBA" id="ARBA00022723"/>
    </source>
</evidence>
<evidence type="ECO:0000259" key="6">
    <source>
        <dbReference type="Pfam" id="PF03738"/>
    </source>
</evidence>
<evidence type="ECO:0000256" key="4">
    <source>
        <dbReference type="ARBA" id="ARBA00022840"/>
    </source>
</evidence>
<dbReference type="Proteomes" id="UP000321058">
    <property type="component" value="Unassembled WGS sequence"/>
</dbReference>
<name>A0A512N3N2_9HYPH</name>
<dbReference type="GO" id="GO:0016874">
    <property type="term" value="F:ligase activity"/>
    <property type="evidence" value="ECO:0007669"/>
    <property type="project" value="UniProtKB-KW"/>
</dbReference>
<dbReference type="SUPFAM" id="SSF52440">
    <property type="entry name" value="PreATP-grasp domain"/>
    <property type="match status" value="1"/>
</dbReference>
<dbReference type="GO" id="GO:0046872">
    <property type="term" value="F:metal ion binding"/>
    <property type="evidence" value="ECO:0007669"/>
    <property type="project" value="UniProtKB-KW"/>
</dbReference>
<dbReference type="Pfam" id="PF03738">
    <property type="entry name" value="GSP_synth"/>
    <property type="match status" value="1"/>
</dbReference>
<evidence type="ECO:0000313" key="8">
    <source>
        <dbReference type="Proteomes" id="UP000321058"/>
    </source>
</evidence>
<dbReference type="InterPro" id="IPR016185">
    <property type="entry name" value="PreATP-grasp_dom_sf"/>
</dbReference>
<dbReference type="AlphaFoldDB" id="A0A512N3N2"/>
<dbReference type="SUPFAM" id="SSF56059">
    <property type="entry name" value="Glutathione synthetase ATP-binding domain-like"/>
    <property type="match status" value="1"/>
</dbReference>
<keyword evidence="1" id="KW-0436">Ligase</keyword>
<sequence length="376" mass="42800">MRREAVAPRPGWQNKLEQLGFDYYVMDGKPYWTEQACYAFSSDEIDQLEAATEELHGMCLKAVEHVVASKLWERMRIPPAWGEYIERVWRRSDPTICGRFDLAYDGNGPPKLLEYNADTPTALYEAAVIQWYWLKDVKPEADQFNSIHEKLIEAWRGVLRRLPPEGLVHFARFEDQPEDLATSEYLRDTALQAGLAGKPLTVAQIGWNGRRFTDFDEMPIQVLSKLYPWEWMAREAFGAHVLTDTTAFLEPAWKMILSNKMLLPLLWEGFPGHANLLPAFDSEHPDLGGTFVKKPIFGREGHNVTVVGPGVFDTAGGDYGSEGFVWQAYQPLPVFAGNHALVGSWVIEGKPAGIGMREDERRITHNNSRFVPHYFV</sequence>
<protein>
    <submittedName>
        <fullName evidence="7">Putative glutathionylspermidine synthase</fullName>
    </submittedName>
</protein>
<accession>A0A512N3N2</accession>
<dbReference type="Gene3D" id="3.30.1490.330">
    <property type="match status" value="1"/>
</dbReference>
<comment type="caution">
    <text evidence="7">The sequence shown here is derived from an EMBL/GenBank/DDBJ whole genome shotgun (WGS) entry which is preliminary data.</text>
</comment>
<evidence type="ECO:0000256" key="1">
    <source>
        <dbReference type="ARBA" id="ARBA00022598"/>
    </source>
</evidence>
<evidence type="ECO:0000313" key="7">
    <source>
        <dbReference type="EMBL" id="GEP53597.1"/>
    </source>
</evidence>
<keyword evidence="5" id="KW-0460">Magnesium</keyword>
<keyword evidence="8" id="KW-1185">Reference proteome</keyword>
<dbReference type="OrthoDB" id="9765517at2"/>
<proteinExistence type="predicted"/>
<keyword evidence="4" id="KW-0067">ATP-binding</keyword>
<evidence type="ECO:0000256" key="3">
    <source>
        <dbReference type="ARBA" id="ARBA00022741"/>
    </source>
</evidence>